<evidence type="ECO:0000313" key="3">
    <source>
        <dbReference type="Proteomes" id="UP000034601"/>
    </source>
</evidence>
<name>A0A0G0U1R8_9BACT</name>
<dbReference type="InterPro" id="IPR029063">
    <property type="entry name" value="SAM-dependent_MTases_sf"/>
</dbReference>
<accession>A0A0G0U1R8</accession>
<dbReference type="Proteomes" id="UP000034601">
    <property type="component" value="Unassembled WGS sequence"/>
</dbReference>
<reference evidence="2 3" key="1">
    <citation type="journal article" date="2015" name="Nature">
        <title>rRNA introns, odd ribosomes, and small enigmatic genomes across a large radiation of phyla.</title>
        <authorList>
            <person name="Brown C.T."/>
            <person name="Hug L.A."/>
            <person name="Thomas B.C."/>
            <person name="Sharon I."/>
            <person name="Castelle C.J."/>
            <person name="Singh A."/>
            <person name="Wilkins M.J."/>
            <person name="Williams K.H."/>
            <person name="Banfield J.F."/>
        </authorList>
    </citation>
    <scope>NUCLEOTIDE SEQUENCE [LARGE SCALE GENOMIC DNA]</scope>
</reference>
<dbReference type="Pfam" id="PF08241">
    <property type="entry name" value="Methyltransf_11"/>
    <property type="match status" value="1"/>
</dbReference>
<protein>
    <recommendedName>
        <fullName evidence="1">Methyltransferase type 11 domain-containing protein</fullName>
    </recommendedName>
</protein>
<proteinExistence type="predicted"/>
<comment type="caution">
    <text evidence="2">The sequence shown here is derived from an EMBL/GenBank/DDBJ whole genome shotgun (WGS) entry which is preliminary data.</text>
</comment>
<organism evidence="2 3">
    <name type="scientific">Candidatus Daviesbacteria bacterium GW2011_GWA2_40_9</name>
    <dbReference type="NCBI Taxonomy" id="1618424"/>
    <lineage>
        <taxon>Bacteria</taxon>
        <taxon>Candidatus Daviesiibacteriota</taxon>
    </lineage>
</organism>
<gene>
    <name evidence="2" type="ORF">UU29_C0008G0168</name>
</gene>
<dbReference type="CDD" id="cd02440">
    <property type="entry name" value="AdoMet_MTases"/>
    <property type="match status" value="1"/>
</dbReference>
<dbReference type="SUPFAM" id="SSF53335">
    <property type="entry name" value="S-adenosyl-L-methionine-dependent methyltransferases"/>
    <property type="match status" value="1"/>
</dbReference>
<dbReference type="GO" id="GO:0008757">
    <property type="term" value="F:S-adenosylmethionine-dependent methyltransferase activity"/>
    <property type="evidence" value="ECO:0007669"/>
    <property type="project" value="InterPro"/>
</dbReference>
<feature type="domain" description="Methyltransferase type 11" evidence="1">
    <location>
        <begin position="71"/>
        <end position="164"/>
    </location>
</feature>
<dbReference type="InterPro" id="IPR013216">
    <property type="entry name" value="Methyltransf_11"/>
</dbReference>
<dbReference type="AlphaFoldDB" id="A0A0G0U1R8"/>
<dbReference type="PANTHER" id="PTHR43861">
    <property type="entry name" value="TRANS-ACONITATE 2-METHYLTRANSFERASE-RELATED"/>
    <property type="match status" value="1"/>
</dbReference>
<dbReference type="Gene3D" id="3.40.50.150">
    <property type="entry name" value="Vaccinia Virus protein VP39"/>
    <property type="match status" value="1"/>
</dbReference>
<dbReference type="EMBL" id="LCAB01000008">
    <property type="protein sequence ID" value="KKR83059.1"/>
    <property type="molecule type" value="Genomic_DNA"/>
</dbReference>
<sequence>MIKKILQFLLSIFFGLLFRLEKKEKSSSNFVQVSKLYAKGGFGELFAKIRIWDTPLELLEKMVPKNGLIADLGCGDGLVTNYLALKASTRQIIGIDKNLSRIELADKGLDNTKFVEGDVLKQLLPPSDVILMVHLLHHLPSFKDQETVLRECQNKIKKGGELVIVEIDRKPFLKYLLTWIVDILIFPILFEGKIVSPKIYYRTGEQWRVFLEKIGFDVQVIEAHRGKPFSHIILVGKKC</sequence>
<evidence type="ECO:0000259" key="1">
    <source>
        <dbReference type="Pfam" id="PF08241"/>
    </source>
</evidence>
<evidence type="ECO:0000313" key="2">
    <source>
        <dbReference type="EMBL" id="KKR83059.1"/>
    </source>
</evidence>